<proteinExistence type="predicted"/>
<dbReference type="Proteomes" id="UP000263268">
    <property type="component" value="Unassembled WGS sequence"/>
</dbReference>
<organism evidence="1 2">
    <name type="scientific">Xanthomarina gelatinilytica</name>
    <dbReference type="NCBI Taxonomy" id="1137281"/>
    <lineage>
        <taxon>Bacteria</taxon>
        <taxon>Pseudomonadati</taxon>
        <taxon>Bacteroidota</taxon>
        <taxon>Flavobacteriia</taxon>
        <taxon>Flavobacteriales</taxon>
        <taxon>Flavobacteriaceae</taxon>
        <taxon>Xanthomarina</taxon>
    </lineage>
</organism>
<evidence type="ECO:0000313" key="1">
    <source>
        <dbReference type="EMBL" id="HCY80197.1"/>
    </source>
</evidence>
<gene>
    <name evidence="1" type="ORF">DHV22_00570</name>
</gene>
<reference evidence="1 2" key="1">
    <citation type="journal article" date="2018" name="Nat. Biotechnol.">
        <title>A standardized bacterial taxonomy based on genome phylogeny substantially revises the tree of life.</title>
        <authorList>
            <person name="Parks D.H."/>
            <person name="Chuvochina M."/>
            <person name="Waite D.W."/>
            <person name="Rinke C."/>
            <person name="Skarshewski A."/>
            <person name="Chaumeil P.A."/>
            <person name="Hugenholtz P."/>
        </authorList>
    </citation>
    <scope>NUCLEOTIDE SEQUENCE [LARGE SCALE GENOMIC DNA]</scope>
    <source>
        <strain evidence="1">UBA10227</strain>
    </source>
</reference>
<comment type="caution">
    <text evidence="1">The sequence shown here is derived from an EMBL/GenBank/DDBJ whole genome shotgun (WGS) entry which is preliminary data.</text>
</comment>
<accession>A0A3D6BND7</accession>
<sequence length="104" mass="12138">MCYYENNKDKFKSDCIELNDAIGNAMTDVEESYGKERSRAITTEVTPVVLTHLLARHFKCFFYNEPEDILRYINHIKDAFVQECDVRDEIDMVDSIDYTKGVQA</sequence>
<dbReference type="EMBL" id="DPRK01000013">
    <property type="protein sequence ID" value="HCY80197.1"/>
    <property type="molecule type" value="Genomic_DNA"/>
</dbReference>
<protein>
    <submittedName>
        <fullName evidence="1">Uncharacterized protein</fullName>
    </submittedName>
</protein>
<evidence type="ECO:0000313" key="2">
    <source>
        <dbReference type="Proteomes" id="UP000263268"/>
    </source>
</evidence>
<dbReference type="AlphaFoldDB" id="A0A3D6BND7"/>
<name>A0A3D6BND7_9FLAO</name>